<dbReference type="Pfam" id="PF09524">
    <property type="entry name" value="Phg_2220_C"/>
    <property type="match status" value="1"/>
</dbReference>
<proteinExistence type="predicted"/>
<dbReference type="Proteomes" id="UP000289184">
    <property type="component" value="Unassembled WGS sequence"/>
</dbReference>
<evidence type="ECO:0000313" key="3">
    <source>
        <dbReference type="Proteomes" id="UP000289184"/>
    </source>
</evidence>
<reference evidence="2 3" key="1">
    <citation type="submission" date="2018-07" db="EMBL/GenBank/DDBJ databases">
        <authorList>
            <person name="Peeters C."/>
        </authorList>
    </citation>
    <scope>NUCLEOTIDE SEQUENCE [LARGE SCALE GENOMIC DNA]</scope>
    <source>
        <strain evidence="2 3">LMG 3411</strain>
    </source>
</reference>
<dbReference type="AlphaFoldDB" id="A0A446CKU0"/>
<evidence type="ECO:0000259" key="1">
    <source>
        <dbReference type="Pfam" id="PF09524"/>
    </source>
</evidence>
<evidence type="ECO:0000313" key="2">
    <source>
        <dbReference type="EMBL" id="SSW68499.1"/>
    </source>
</evidence>
<keyword evidence="3" id="KW-1185">Reference proteome</keyword>
<organism evidence="2 3">
    <name type="scientific">Achromobacter agilis</name>
    <dbReference type="NCBI Taxonomy" id="1353888"/>
    <lineage>
        <taxon>Bacteria</taxon>
        <taxon>Pseudomonadati</taxon>
        <taxon>Pseudomonadota</taxon>
        <taxon>Betaproteobacteria</taxon>
        <taxon>Burkholderiales</taxon>
        <taxon>Alcaligenaceae</taxon>
        <taxon>Achromobacter</taxon>
    </lineage>
</organism>
<gene>
    <name evidence="2" type="ORF">AGI3411_03689</name>
</gene>
<feature type="domain" description="Phage conserved hypothetical protein C-terminal" evidence="1">
    <location>
        <begin position="21"/>
        <end position="91"/>
    </location>
</feature>
<protein>
    <recommendedName>
        <fullName evidence="1">Phage conserved hypothetical protein C-terminal domain-containing protein</fullName>
    </recommendedName>
</protein>
<sequence>MSGKPDSAAHPEAESDAAKTIIAHLNEVTGSAFKPVESNLRLVRGRLGEGYTAEEIRAVIDAKRAEWFGNPRWGKYLRPATLFNATNFAQYAGQLSNVVMPEDGRVDLGNGRYRLNGRIFGADGRPEVVL</sequence>
<dbReference type="EMBL" id="UFQB01000016">
    <property type="protein sequence ID" value="SSW68499.1"/>
    <property type="molecule type" value="Genomic_DNA"/>
</dbReference>
<accession>A0A446CKU0</accession>
<name>A0A446CKU0_9BURK</name>
<dbReference type="InterPro" id="IPR011741">
    <property type="entry name" value="Phg_2220_C"/>
</dbReference>